<accession>A0AAE0DMZ4</accession>
<dbReference type="Proteomes" id="UP001276659">
    <property type="component" value="Unassembled WGS sequence"/>
</dbReference>
<comment type="caution">
    <text evidence="1">The sequence shown here is derived from an EMBL/GenBank/DDBJ whole genome shotgun (WGS) entry which is preliminary data.</text>
</comment>
<dbReference type="EMBL" id="JASNWA010000004">
    <property type="protein sequence ID" value="KAK3176024.1"/>
    <property type="molecule type" value="Genomic_DNA"/>
</dbReference>
<protein>
    <submittedName>
        <fullName evidence="1">Uncharacterized protein</fullName>
    </submittedName>
</protein>
<organism evidence="1 2">
    <name type="scientific">Lepraria neglecta</name>
    <dbReference type="NCBI Taxonomy" id="209136"/>
    <lineage>
        <taxon>Eukaryota</taxon>
        <taxon>Fungi</taxon>
        <taxon>Dikarya</taxon>
        <taxon>Ascomycota</taxon>
        <taxon>Pezizomycotina</taxon>
        <taxon>Lecanoromycetes</taxon>
        <taxon>OSLEUM clade</taxon>
        <taxon>Lecanoromycetidae</taxon>
        <taxon>Lecanorales</taxon>
        <taxon>Lecanorineae</taxon>
        <taxon>Stereocaulaceae</taxon>
        <taxon>Lepraria</taxon>
    </lineage>
</organism>
<evidence type="ECO:0000313" key="2">
    <source>
        <dbReference type="Proteomes" id="UP001276659"/>
    </source>
</evidence>
<dbReference type="PANTHER" id="PTHR48229:SF1">
    <property type="entry name" value="ALPHA METHYLACYL-COA RACEMASE-RELATED"/>
    <property type="match status" value="1"/>
</dbReference>
<dbReference type="AlphaFoldDB" id="A0AAE0DMZ4"/>
<dbReference type="PANTHER" id="PTHR48229">
    <property type="entry name" value="CAIB/BAIF FAMILY ENZYME (AFU_ORTHOLOGUE AFUA_1G05360)-RELATED"/>
    <property type="match status" value="1"/>
</dbReference>
<dbReference type="Gene3D" id="3.40.50.10540">
    <property type="entry name" value="Crotonobetainyl-coa:carnitine coa-transferase, domain 1"/>
    <property type="match status" value="1"/>
</dbReference>
<name>A0AAE0DMZ4_9LECA</name>
<dbReference type="InterPro" id="IPR023606">
    <property type="entry name" value="CoA-Trfase_III_dom_1_sf"/>
</dbReference>
<gene>
    <name evidence="1" type="ORF">OEA41_007346</name>
</gene>
<dbReference type="SUPFAM" id="SSF89796">
    <property type="entry name" value="CoA-transferase family III (CaiB/BaiF)"/>
    <property type="match status" value="1"/>
</dbReference>
<reference evidence="1" key="1">
    <citation type="submission" date="2022-11" db="EMBL/GenBank/DDBJ databases">
        <title>Chromosomal genome sequence assembly and mating type (MAT) locus characterization of the leprose asexual lichenized fungus Lepraria neglecta (Nyl.) Erichsen.</title>
        <authorList>
            <person name="Allen J.L."/>
            <person name="Pfeffer B."/>
        </authorList>
    </citation>
    <scope>NUCLEOTIDE SEQUENCE</scope>
    <source>
        <strain evidence="1">Allen 5258</strain>
    </source>
</reference>
<proteinExistence type="predicted"/>
<dbReference type="InterPro" id="IPR052985">
    <property type="entry name" value="CoA-trans_III_biosynth/detox"/>
</dbReference>
<keyword evidence="2" id="KW-1185">Reference proteome</keyword>
<sequence>MAVGKLGDYDTAAHFESLLSITDIILDGYRPNSLTRLGYGPSQLLEVALSRNKSIVYMSESCFGALPPSASEAPDSNLTKWSLRAGWQQIADCITGDVYLLSLGLYPPELVQELITRFRNAGFYGKREGGLIHSDSVDAIGKPELAAMREVSPQLFEDRYFHRAWSRSFGAKVRYVRSAVDIEGVRVRFERGTRPNRCDKGEWEWWEGEGEFINA</sequence>
<evidence type="ECO:0000313" key="1">
    <source>
        <dbReference type="EMBL" id="KAK3176024.1"/>
    </source>
</evidence>